<evidence type="ECO:0000256" key="3">
    <source>
        <dbReference type="ARBA" id="ARBA00022833"/>
    </source>
</evidence>
<protein>
    <recommendedName>
        <fullName evidence="5">GRF-type domain-containing protein</fullName>
    </recommendedName>
</protein>
<dbReference type="EMBL" id="JBDFQZ010000007">
    <property type="protein sequence ID" value="KAK9707431.1"/>
    <property type="molecule type" value="Genomic_DNA"/>
</dbReference>
<keyword evidence="1" id="KW-0479">Metal-binding</keyword>
<gene>
    <name evidence="6" type="ORF">RND81_07G197400</name>
</gene>
<evidence type="ECO:0000313" key="6">
    <source>
        <dbReference type="EMBL" id="KAK9707431.1"/>
    </source>
</evidence>
<dbReference type="GO" id="GO:0008270">
    <property type="term" value="F:zinc ion binding"/>
    <property type="evidence" value="ECO:0007669"/>
    <property type="project" value="UniProtKB-KW"/>
</dbReference>
<reference evidence="6" key="1">
    <citation type="submission" date="2024-03" db="EMBL/GenBank/DDBJ databases">
        <title>WGS assembly of Saponaria officinalis var. Norfolk2.</title>
        <authorList>
            <person name="Jenkins J."/>
            <person name="Shu S."/>
            <person name="Grimwood J."/>
            <person name="Barry K."/>
            <person name="Goodstein D."/>
            <person name="Schmutz J."/>
            <person name="Leebens-Mack J."/>
            <person name="Osbourn A."/>
        </authorList>
    </citation>
    <scope>NUCLEOTIDE SEQUENCE [LARGE SCALE GENOMIC DNA]</scope>
    <source>
        <strain evidence="6">JIC</strain>
    </source>
</reference>
<name>A0AAW1JTN3_SAPOF</name>
<dbReference type="AlphaFoldDB" id="A0AAW1JTN3"/>
<organism evidence="6 7">
    <name type="scientific">Saponaria officinalis</name>
    <name type="common">Common soapwort</name>
    <name type="synonym">Lychnis saponaria</name>
    <dbReference type="NCBI Taxonomy" id="3572"/>
    <lineage>
        <taxon>Eukaryota</taxon>
        <taxon>Viridiplantae</taxon>
        <taxon>Streptophyta</taxon>
        <taxon>Embryophyta</taxon>
        <taxon>Tracheophyta</taxon>
        <taxon>Spermatophyta</taxon>
        <taxon>Magnoliopsida</taxon>
        <taxon>eudicotyledons</taxon>
        <taxon>Gunneridae</taxon>
        <taxon>Pentapetalae</taxon>
        <taxon>Caryophyllales</taxon>
        <taxon>Caryophyllaceae</taxon>
        <taxon>Caryophylleae</taxon>
        <taxon>Saponaria</taxon>
    </lineage>
</organism>
<dbReference type="Pfam" id="PF06839">
    <property type="entry name" value="Zn_ribbon_GRF"/>
    <property type="match status" value="1"/>
</dbReference>
<comment type="caution">
    <text evidence="6">The sequence shown here is derived from an EMBL/GenBank/DDBJ whole genome shotgun (WGS) entry which is preliminary data.</text>
</comment>
<proteinExistence type="predicted"/>
<accession>A0AAW1JTN3</accession>
<keyword evidence="2 4" id="KW-0863">Zinc-finger</keyword>
<evidence type="ECO:0000256" key="2">
    <source>
        <dbReference type="ARBA" id="ARBA00022771"/>
    </source>
</evidence>
<evidence type="ECO:0000256" key="1">
    <source>
        <dbReference type="ARBA" id="ARBA00022723"/>
    </source>
</evidence>
<evidence type="ECO:0000259" key="5">
    <source>
        <dbReference type="PROSITE" id="PS51999"/>
    </source>
</evidence>
<sequence>MTSSSMNVLCKHNISPIEQTVKKNGANRGRRFLRCPNWKIDDCGFFQWVKGGELTCSRSSYNLYEKLILY</sequence>
<dbReference type="InterPro" id="IPR010666">
    <property type="entry name" value="Znf_GRF"/>
</dbReference>
<evidence type="ECO:0000256" key="4">
    <source>
        <dbReference type="PROSITE-ProRule" id="PRU01343"/>
    </source>
</evidence>
<dbReference type="Proteomes" id="UP001443914">
    <property type="component" value="Unassembled WGS sequence"/>
</dbReference>
<keyword evidence="7" id="KW-1185">Reference proteome</keyword>
<evidence type="ECO:0000313" key="7">
    <source>
        <dbReference type="Proteomes" id="UP001443914"/>
    </source>
</evidence>
<dbReference type="PROSITE" id="PS51999">
    <property type="entry name" value="ZF_GRF"/>
    <property type="match status" value="1"/>
</dbReference>
<keyword evidence="3" id="KW-0862">Zinc</keyword>
<feature type="domain" description="GRF-type" evidence="5">
    <location>
        <begin position="10"/>
        <end position="52"/>
    </location>
</feature>